<sequence>MLSPPSPLEHLKNRRDVPRTFSPTHGTIKHNNFGYRKASFAGKDKHKEAVVDSSAVYIFTSPPGVSLANGPQYKQRIDSQYLDNSNPTDAWRLESYRAIPPATISGDDVNDGAPIESVAAQLRSYFVSKCDFVDTKLDEQDLLKPGVNIREVGDKTFLEKATDNTLEIYQELMDEALRRMGPVVAAYDVENSQNLRNGVTIISLYLHPLQGIPNEGNILQIINELLLIYVLPSNSLFTGLQLSVQESTYIYSAWARISFYKHIQLRQTPTIAFLLGEVGYPAPLLDFIAATGRFARRLTEPAKDEQREEDKKDGCGGSGA</sequence>
<accession>A0A0K3CM72</accession>
<evidence type="ECO:0000313" key="4">
    <source>
        <dbReference type="Proteomes" id="UP000199069"/>
    </source>
</evidence>
<dbReference type="EMBL" id="CWKI01000011">
    <property type="protein sequence ID" value="CTR09782.1"/>
    <property type="molecule type" value="Genomic_DNA"/>
</dbReference>
<feature type="compositionally biased region" description="Basic and acidic residues" evidence="1">
    <location>
        <begin position="9"/>
        <end position="18"/>
    </location>
</feature>
<dbReference type="AlphaFoldDB" id="A0A0K3CM72"/>
<evidence type="ECO:0000256" key="1">
    <source>
        <dbReference type="SAM" id="MobiDB-lite"/>
    </source>
</evidence>
<dbReference type="Pfam" id="PF23152">
    <property type="entry name" value="GDH_2nd"/>
    <property type="match status" value="1"/>
</dbReference>
<feature type="region of interest" description="Disordered" evidence="1">
    <location>
        <begin position="1"/>
        <end position="25"/>
    </location>
</feature>
<keyword evidence="4" id="KW-1185">Reference proteome</keyword>
<dbReference type="STRING" id="5286.A0A0K3CM72"/>
<feature type="domain" description="NAD-specific glutamate dehydrogenase second" evidence="2">
    <location>
        <begin position="51"/>
        <end position="196"/>
    </location>
</feature>
<feature type="region of interest" description="Disordered" evidence="1">
    <location>
        <begin position="299"/>
        <end position="320"/>
    </location>
</feature>
<feature type="compositionally biased region" description="Basic and acidic residues" evidence="1">
    <location>
        <begin position="299"/>
        <end position="314"/>
    </location>
</feature>
<evidence type="ECO:0000259" key="2">
    <source>
        <dbReference type="Pfam" id="PF23152"/>
    </source>
</evidence>
<organism evidence="3 4">
    <name type="scientific">Rhodotorula toruloides</name>
    <name type="common">Yeast</name>
    <name type="synonym">Rhodosporidium toruloides</name>
    <dbReference type="NCBI Taxonomy" id="5286"/>
    <lineage>
        <taxon>Eukaryota</taxon>
        <taxon>Fungi</taxon>
        <taxon>Dikarya</taxon>
        <taxon>Basidiomycota</taxon>
        <taxon>Pucciniomycotina</taxon>
        <taxon>Microbotryomycetes</taxon>
        <taxon>Sporidiobolales</taxon>
        <taxon>Sporidiobolaceae</taxon>
        <taxon>Rhodotorula</taxon>
    </lineage>
</organism>
<name>A0A0K3CM72_RHOTO</name>
<protein>
    <submittedName>
        <fullName evidence="3">BY PROTMAP: gi|342320198|gb|EGU12140.1| NAD-specific glutamate dehydrogenase [Rhodotorula glutinis ATCC 204091]</fullName>
    </submittedName>
</protein>
<dbReference type="InterPro" id="IPR056365">
    <property type="entry name" value="NAD-GDH_2nd"/>
</dbReference>
<reference evidence="3 4" key="1">
    <citation type="submission" date="2015-07" db="EMBL/GenBank/DDBJ databases">
        <authorList>
            <person name="Cajimat M.N.B."/>
            <person name="Milazzo M.L."/>
            <person name="Fulhorst C.F."/>
        </authorList>
    </citation>
    <scope>NUCLEOTIDE SEQUENCE [LARGE SCALE GENOMIC DNA]</scope>
    <source>
        <strain evidence="3">Single colony</strain>
    </source>
</reference>
<evidence type="ECO:0000313" key="3">
    <source>
        <dbReference type="EMBL" id="CTR09782.1"/>
    </source>
</evidence>
<proteinExistence type="predicted"/>
<gene>
    <name evidence="3" type="primary">FGENESH: predicted gene_11.139</name>
    <name evidence="3" type="ORF">BN2166_0056430</name>
</gene>
<dbReference type="Proteomes" id="UP000199069">
    <property type="component" value="Unassembled WGS sequence"/>
</dbReference>